<evidence type="ECO:0000313" key="1">
    <source>
        <dbReference type="EMBL" id="GAJ20715.1"/>
    </source>
</evidence>
<organism evidence="1">
    <name type="scientific">marine sediment metagenome</name>
    <dbReference type="NCBI Taxonomy" id="412755"/>
    <lineage>
        <taxon>unclassified sequences</taxon>
        <taxon>metagenomes</taxon>
        <taxon>ecological metagenomes</taxon>
    </lineage>
</organism>
<feature type="non-terminal residue" evidence="1">
    <location>
        <position position="1"/>
    </location>
</feature>
<comment type="caution">
    <text evidence="1">The sequence shown here is derived from an EMBL/GenBank/DDBJ whole genome shotgun (WGS) entry which is preliminary data.</text>
</comment>
<dbReference type="EMBL" id="BARW01038137">
    <property type="protein sequence ID" value="GAJ20715.1"/>
    <property type="molecule type" value="Genomic_DNA"/>
</dbReference>
<sequence>DESRLSRLFVFIGGSKANLSGDATFDWRGWRHRRFSFSVGVADANGGYSPWGK</sequence>
<reference evidence="1" key="1">
    <citation type="journal article" date="2014" name="Front. Microbiol.">
        <title>High frequency of phylogenetically diverse reductive dehalogenase-homologous genes in deep subseafloor sedimentary metagenomes.</title>
        <authorList>
            <person name="Kawai M."/>
            <person name="Futagami T."/>
            <person name="Toyoda A."/>
            <person name="Takaki Y."/>
            <person name="Nishi S."/>
            <person name="Hori S."/>
            <person name="Arai W."/>
            <person name="Tsubouchi T."/>
            <person name="Morono Y."/>
            <person name="Uchiyama I."/>
            <person name="Ito T."/>
            <person name="Fujiyama A."/>
            <person name="Inagaki F."/>
            <person name="Takami H."/>
        </authorList>
    </citation>
    <scope>NUCLEOTIDE SEQUENCE</scope>
    <source>
        <strain evidence="1">Expedition CK06-06</strain>
    </source>
</reference>
<proteinExistence type="predicted"/>
<accession>X1W0S5</accession>
<name>X1W0S5_9ZZZZ</name>
<dbReference type="AlphaFoldDB" id="X1W0S5"/>
<protein>
    <submittedName>
        <fullName evidence="1">Uncharacterized protein</fullName>
    </submittedName>
</protein>
<gene>
    <name evidence="1" type="ORF">S12H4_58639</name>
</gene>